<name>A0ABW4VQB0_9BACT</name>
<accession>A0ABW4VQB0</accession>
<dbReference type="EMBL" id="JBHUHR010000032">
    <property type="protein sequence ID" value="MFD2035473.1"/>
    <property type="molecule type" value="Genomic_DNA"/>
</dbReference>
<organism evidence="1 2">
    <name type="scientific">Belliella marina</name>
    <dbReference type="NCBI Taxonomy" id="1644146"/>
    <lineage>
        <taxon>Bacteria</taxon>
        <taxon>Pseudomonadati</taxon>
        <taxon>Bacteroidota</taxon>
        <taxon>Cytophagia</taxon>
        <taxon>Cytophagales</taxon>
        <taxon>Cyclobacteriaceae</taxon>
        <taxon>Belliella</taxon>
    </lineage>
</organism>
<reference evidence="2" key="1">
    <citation type="journal article" date="2019" name="Int. J. Syst. Evol. Microbiol.">
        <title>The Global Catalogue of Microorganisms (GCM) 10K type strain sequencing project: providing services to taxonomists for standard genome sequencing and annotation.</title>
        <authorList>
            <consortium name="The Broad Institute Genomics Platform"/>
            <consortium name="The Broad Institute Genome Sequencing Center for Infectious Disease"/>
            <person name="Wu L."/>
            <person name="Ma J."/>
        </authorList>
    </citation>
    <scope>NUCLEOTIDE SEQUENCE [LARGE SCALE GENOMIC DNA]</scope>
    <source>
        <strain evidence="2">CGMCC 1.15180</strain>
    </source>
</reference>
<proteinExistence type="predicted"/>
<gene>
    <name evidence="1" type="ORF">ACFSKL_11765</name>
</gene>
<sequence>MEGVCLVFEMREARDERLEARCEKQRRKSVQSTIRHGGQVVQSTTPVRRGVADKLYKVLKSVLQHCGRTINPSSRHLLRLPELGGKLDVTALKIDNLFNQII</sequence>
<protein>
    <submittedName>
        <fullName evidence="1">Uncharacterized protein</fullName>
    </submittedName>
</protein>
<comment type="caution">
    <text evidence="1">The sequence shown here is derived from an EMBL/GenBank/DDBJ whole genome shotgun (WGS) entry which is preliminary data.</text>
</comment>
<dbReference type="Proteomes" id="UP001597361">
    <property type="component" value="Unassembled WGS sequence"/>
</dbReference>
<evidence type="ECO:0000313" key="2">
    <source>
        <dbReference type="Proteomes" id="UP001597361"/>
    </source>
</evidence>
<evidence type="ECO:0000313" key="1">
    <source>
        <dbReference type="EMBL" id="MFD2035473.1"/>
    </source>
</evidence>
<keyword evidence="2" id="KW-1185">Reference proteome</keyword>
<dbReference type="RefSeq" id="WP_376886439.1">
    <property type="nucleotide sequence ID" value="NZ_JBHUHR010000032.1"/>
</dbReference>